<sequence length="90" mass="10808">MNVYPDIVKILIIQSILIYYREADKVYINKINIINNLKTEDHVIRREFKSEEDDILNRSYIEKGERNLRNLDYFEKIGITFAQAKTKDKI</sequence>
<reference evidence="2 3" key="1">
    <citation type="submission" date="2015-02" db="EMBL/GenBank/DDBJ databases">
        <title>Genome Sequencing of Rickettsiales.</title>
        <authorList>
            <person name="Daugherty S.C."/>
            <person name="Su Q."/>
            <person name="Abolude K."/>
            <person name="Beier-Sexton M."/>
            <person name="Carlyon J.A."/>
            <person name="Carter R."/>
            <person name="Day N.P."/>
            <person name="Dumler S.J."/>
            <person name="Dyachenko V."/>
            <person name="Godinez A."/>
            <person name="Kurtti T.J."/>
            <person name="Lichay M."/>
            <person name="Mullins K.E."/>
            <person name="Ott S."/>
            <person name="Pappas-Brown V."/>
            <person name="Paris D.H."/>
            <person name="Patel P."/>
            <person name="Richards A.L."/>
            <person name="Sadzewicz L."/>
            <person name="Sears K."/>
            <person name="Seidman D."/>
            <person name="Sengamalay N."/>
            <person name="Stenos J."/>
            <person name="Tallon L.J."/>
            <person name="Vincent G."/>
            <person name="Fraser C.M."/>
            <person name="Munderloh U."/>
            <person name="Dunning-Hotopp J.C."/>
        </authorList>
    </citation>
    <scope>NUCLEOTIDE SEQUENCE [LARGE SCALE GENOMIC DNA]</scope>
    <source>
        <strain evidence="2 3">RML Mogi</strain>
    </source>
</reference>
<evidence type="ECO:0000313" key="2">
    <source>
        <dbReference type="EMBL" id="KJV92969.1"/>
    </source>
</evidence>
<dbReference type="Gene3D" id="3.10.20.310">
    <property type="entry name" value="membrane protein fhac"/>
    <property type="match status" value="1"/>
</dbReference>
<dbReference type="Proteomes" id="UP000033689">
    <property type="component" value="Unassembled WGS sequence"/>
</dbReference>
<dbReference type="Pfam" id="PF07244">
    <property type="entry name" value="POTRA"/>
    <property type="match status" value="1"/>
</dbReference>
<dbReference type="GO" id="GO:0019867">
    <property type="term" value="C:outer membrane"/>
    <property type="evidence" value="ECO:0007669"/>
    <property type="project" value="InterPro"/>
</dbReference>
<accession>A0A0F3QNB7</accession>
<dbReference type="EMBL" id="LAOJ01000001">
    <property type="protein sequence ID" value="KJV92969.1"/>
    <property type="molecule type" value="Genomic_DNA"/>
</dbReference>
<feature type="domain" description="POTRA" evidence="1">
    <location>
        <begin position="26"/>
        <end position="81"/>
    </location>
</feature>
<gene>
    <name evidence="2" type="ORF">RBEMOGI_1608</name>
</gene>
<name>A0A0F3QNB7_RICBE</name>
<dbReference type="AlphaFoldDB" id="A0A0F3QNB7"/>
<evidence type="ECO:0000313" key="3">
    <source>
        <dbReference type="Proteomes" id="UP000033689"/>
    </source>
</evidence>
<evidence type="ECO:0000259" key="1">
    <source>
        <dbReference type="Pfam" id="PF07244"/>
    </source>
</evidence>
<dbReference type="InterPro" id="IPR010827">
    <property type="entry name" value="BamA/TamA_POTRA"/>
</dbReference>
<dbReference type="PATRIC" id="fig|1359194.3.peg.1645"/>
<proteinExistence type="predicted"/>
<organism evidence="2 3">
    <name type="scientific">Rickettsia bellii str. RML Mogi</name>
    <dbReference type="NCBI Taxonomy" id="1359194"/>
    <lineage>
        <taxon>Bacteria</taxon>
        <taxon>Pseudomonadati</taxon>
        <taxon>Pseudomonadota</taxon>
        <taxon>Alphaproteobacteria</taxon>
        <taxon>Rickettsiales</taxon>
        <taxon>Rickettsiaceae</taxon>
        <taxon>Rickettsieae</taxon>
        <taxon>Rickettsia</taxon>
        <taxon>belli group</taxon>
    </lineage>
</organism>
<protein>
    <submittedName>
        <fullName evidence="2">Surface antigen variable number repeat family protein</fullName>
    </submittedName>
</protein>
<comment type="caution">
    <text evidence="2">The sequence shown here is derived from an EMBL/GenBank/DDBJ whole genome shotgun (WGS) entry which is preliminary data.</text>
</comment>